<proteinExistence type="predicted"/>
<dbReference type="AlphaFoldDB" id="A0A8S1J7W6"/>
<reference evidence="2" key="1">
    <citation type="submission" date="2020-12" db="EMBL/GenBank/DDBJ databases">
        <authorList>
            <person name="Iha C."/>
        </authorList>
    </citation>
    <scope>NUCLEOTIDE SEQUENCE</scope>
</reference>
<dbReference type="Proteomes" id="UP000708148">
    <property type="component" value="Unassembled WGS sequence"/>
</dbReference>
<feature type="chain" id="PRO_5035884891" evidence="1">
    <location>
        <begin position="24"/>
        <end position="290"/>
    </location>
</feature>
<keyword evidence="3" id="KW-1185">Reference proteome</keyword>
<protein>
    <submittedName>
        <fullName evidence="2">Uncharacterized protein</fullName>
    </submittedName>
</protein>
<organism evidence="2 3">
    <name type="scientific">Ostreobium quekettii</name>
    <dbReference type="NCBI Taxonomy" id="121088"/>
    <lineage>
        <taxon>Eukaryota</taxon>
        <taxon>Viridiplantae</taxon>
        <taxon>Chlorophyta</taxon>
        <taxon>core chlorophytes</taxon>
        <taxon>Ulvophyceae</taxon>
        <taxon>TCBD clade</taxon>
        <taxon>Bryopsidales</taxon>
        <taxon>Ostreobineae</taxon>
        <taxon>Ostreobiaceae</taxon>
        <taxon>Ostreobium</taxon>
    </lineage>
</organism>
<evidence type="ECO:0000256" key="1">
    <source>
        <dbReference type="SAM" id="SignalP"/>
    </source>
</evidence>
<dbReference type="EMBL" id="CAJHUC010002140">
    <property type="protein sequence ID" value="CAD7703280.1"/>
    <property type="molecule type" value="Genomic_DNA"/>
</dbReference>
<name>A0A8S1J7W6_9CHLO</name>
<comment type="caution">
    <text evidence="2">The sequence shown here is derived from an EMBL/GenBank/DDBJ whole genome shotgun (WGS) entry which is preliminary data.</text>
</comment>
<accession>A0A8S1J7W6</accession>
<feature type="signal peptide" evidence="1">
    <location>
        <begin position="1"/>
        <end position="23"/>
    </location>
</feature>
<gene>
    <name evidence="2" type="ORF">OSTQU699_LOCUS8637</name>
</gene>
<sequence>MVSQWMVALAALFLLEAVINVKGVSIVDRHFGMRQLLQADNLCQWISEEGICSPAIIPRIPDQSLLKKVVPTLCVLQQDKEECDELGKACRWTGGVCKPRTLDHLGECLDREYFLFQKGSRCQEDTPEFDDCNNEEACTWDSRKGECAQSPAIVDEILDNVDSIVAGELQTLLRCSGSTRRSACTGDCQYNLQAGVCNYPPFFDESRFFDKSKSRSIPICKFFRDVKKCAESKDCEEAKCQSTEQGCFVNDEAIIDSLYESDPDLQGQMKAAARDCPFIESEEDCIAYEA</sequence>
<evidence type="ECO:0000313" key="3">
    <source>
        <dbReference type="Proteomes" id="UP000708148"/>
    </source>
</evidence>
<evidence type="ECO:0000313" key="2">
    <source>
        <dbReference type="EMBL" id="CAD7703280.1"/>
    </source>
</evidence>
<keyword evidence="1" id="KW-0732">Signal</keyword>